<dbReference type="PIRSF" id="PIRSF006078">
    <property type="entry name" value="GlxK"/>
    <property type="match status" value="1"/>
</dbReference>
<dbReference type="EC" id="2.7.1.31" evidence="5"/>
<organism evidence="5 6">
    <name type="scientific">Lactiplantibacillus modestisalitolerans</name>
    <dbReference type="NCBI Taxonomy" id="1457219"/>
    <lineage>
        <taxon>Bacteria</taxon>
        <taxon>Bacillati</taxon>
        <taxon>Bacillota</taxon>
        <taxon>Bacilli</taxon>
        <taxon>Lactobacillales</taxon>
        <taxon>Lactobacillaceae</taxon>
        <taxon>Lactiplantibacillus</taxon>
    </lineage>
</organism>
<evidence type="ECO:0000256" key="4">
    <source>
        <dbReference type="PIRNR" id="PIRNR006078"/>
    </source>
</evidence>
<dbReference type="InterPro" id="IPR004381">
    <property type="entry name" value="Glycerate_kinase"/>
</dbReference>
<dbReference type="Proteomes" id="UP001589691">
    <property type="component" value="Unassembled WGS sequence"/>
</dbReference>
<dbReference type="InterPro" id="IPR018197">
    <property type="entry name" value="Glycerate_kinase_RE-like"/>
</dbReference>
<gene>
    <name evidence="5" type="ORF">ACFFLI_02985</name>
</gene>
<comment type="similarity">
    <text evidence="1 4">Belongs to the glycerate kinase type-1 family.</text>
</comment>
<evidence type="ECO:0000256" key="1">
    <source>
        <dbReference type="ARBA" id="ARBA00006284"/>
    </source>
</evidence>
<dbReference type="Gene3D" id="3.40.50.10350">
    <property type="entry name" value="Glycerate kinase, domain 1"/>
    <property type="match status" value="1"/>
</dbReference>
<sequence length="372" mass="38834">MHALIAIDSFKNSMTSLQANQIVAEQLGHHGISSEQIAIADGGEGTVAAFLANQPGGQTVTVPTVDIAQRPIQATYGYFESQRLAVIEVAAASGIQYVTPTLTPAMTNTYGTGLLIKDAVERGAQKIIIGLGGSGTVDGGAGILRALGVQFFDAQDRPLKMIGADLAKVARIETHQLLPALQGVQVVSAADVTNPLTGAQGAAAVFGPQKGLPAAQIKAHDQALAHYMQLATGRVTAHAADGAAGGIGFALRYFLHAEVQSGFALIAKLSAFQARVQRADLVISGEGQVDDQSFMGKVPIQISRMAQAAHKNCYLVVGNQRGAAEAFARQGVTAVLPIVDRVMTLEMALKRGPENLARTADRLGRMVTQPVD</sequence>
<dbReference type="PANTHER" id="PTHR21599">
    <property type="entry name" value="GLYCERATE KINASE"/>
    <property type="match status" value="1"/>
</dbReference>
<reference evidence="5 6" key="1">
    <citation type="submission" date="2024-09" db="EMBL/GenBank/DDBJ databases">
        <authorList>
            <person name="Sun Q."/>
            <person name="Mori K."/>
        </authorList>
    </citation>
    <scope>NUCLEOTIDE SEQUENCE [LARGE SCALE GENOMIC DNA]</scope>
    <source>
        <strain evidence="5 6">TBRC 4576</strain>
    </source>
</reference>
<dbReference type="Pfam" id="PF02595">
    <property type="entry name" value="Gly_kinase"/>
    <property type="match status" value="1"/>
</dbReference>
<dbReference type="NCBIfam" id="TIGR00045">
    <property type="entry name" value="glycerate kinase"/>
    <property type="match status" value="1"/>
</dbReference>
<evidence type="ECO:0000256" key="3">
    <source>
        <dbReference type="ARBA" id="ARBA00022777"/>
    </source>
</evidence>
<dbReference type="InterPro" id="IPR018193">
    <property type="entry name" value="Glyc_kinase_flavodox-like_fold"/>
</dbReference>
<dbReference type="PANTHER" id="PTHR21599:SF0">
    <property type="entry name" value="GLYCERATE KINASE"/>
    <property type="match status" value="1"/>
</dbReference>
<dbReference type="InterPro" id="IPR036129">
    <property type="entry name" value="Glycerate_kinase_sf"/>
</dbReference>
<evidence type="ECO:0000313" key="6">
    <source>
        <dbReference type="Proteomes" id="UP001589691"/>
    </source>
</evidence>
<keyword evidence="6" id="KW-1185">Reference proteome</keyword>
<protein>
    <submittedName>
        <fullName evidence="5">Glycerate kinase</fullName>
        <ecNumber evidence="5">2.7.1.31</ecNumber>
    </submittedName>
</protein>
<evidence type="ECO:0000256" key="2">
    <source>
        <dbReference type="ARBA" id="ARBA00022679"/>
    </source>
</evidence>
<keyword evidence="3 4" id="KW-0418">Kinase</keyword>
<proteinExistence type="inferred from homology"/>
<dbReference type="SUPFAM" id="SSF110738">
    <property type="entry name" value="Glycerate kinase I"/>
    <property type="match status" value="1"/>
</dbReference>
<keyword evidence="2 4" id="KW-0808">Transferase</keyword>
<dbReference type="Gene3D" id="3.90.1510.10">
    <property type="entry name" value="Glycerate kinase, domain 2"/>
    <property type="match status" value="1"/>
</dbReference>
<name>A0ABV5WSE8_9LACO</name>
<dbReference type="GO" id="GO:0008887">
    <property type="term" value="F:glycerate kinase activity"/>
    <property type="evidence" value="ECO:0007669"/>
    <property type="project" value="UniProtKB-EC"/>
</dbReference>
<dbReference type="EMBL" id="JBHLZY010000005">
    <property type="protein sequence ID" value="MFB9768837.1"/>
    <property type="molecule type" value="Genomic_DNA"/>
</dbReference>
<dbReference type="RefSeq" id="WP_137643597.1">
    <property type="nucleotide sequence ID" value="NZ_BJEA01000021.1"/>
</dbReference>
<evidence type="ECO:0000313" key="5">
    <source>
        <dbReference type="EMBL" id="MFB9768837.1"/>
    </source>
</evidence>
<comment type="caution">
    <text evidence="5">The sequence shown here is derived from an EMBL/GenBank/DDBJ whole genome shotgun (WGS) entry which is preliminary data.</text>
</comment>
<accession>A0ABV5WSE8</accession>